<name>C8X2Z6_DESRD</name>
<feature type="transmembrane region" description="Helical" evidence="1">
    <location>
        <begin position="6"/>
        <end position="27"/>
    </location>
</feature>
<keyword evidence="1" id="KW-0472">Membrane</keyword>
<accession>C8X2Z6</accession>
<dbReference type="OrthoDB" id="9797976at2"/>
<feature type="transmembrane region" description="Helical" evidence="1">
    <location>
        <begin position="34"/>
        <end position="52"/>
    </location>
</feature>
<dbReference type="EMBL" id="CP001734">
    <property type="protein sequence ID" value="ACV68793.1"/>
    <property type="molecule type" value="Genomic_DNA"/>
</dbReference>
<evidence type="ECO:0000256" key="1">
    <source>
        <dbReference type="SAM" id="Phobius"/>
    </source>
</evidence>
<dbReference type="eggNOG" id="COG1811">
    <property type="taxonomic scope" value="Bacteria"/>
</dbReference>
<dbReference type="PANTHER" id="PTHR36111">
    <property type="entry name" value="INNER MEMBRANE PROTEIN-RELATED"/>
    <property type="match status" value="1"/>
</dbReference>
<keyword evidence="1" id="KW-0812">Transmembrane</keyword>
<dbReference type="Pfam" id="PF04474">
    <property type="entry name" value="DUF554"/>
    <property type="match status" value="1"/>
</dbReference>
<organism evidence="2 3">
    <name type="scientific">Desulfohalobium retbaense (strain ATCC 49708 / DSM 5692 / JCM 16813 / HR100)</name>
    <dbReference type="NCBI Taxonomy" id="485915"/>
    <lineage>
        <taxon>Bacteria</taxon>
        <taxon>Pseudomonadati</taxon>
        <taxon>Thermodesulfobacteriota</taxon>
        <taxon>Desulfovibrionia</taxon>
        <taxon>Desulfovibrionales</taxon>
        <taxon>Desulfohalobiaceae</taxon>
        <taxon>Desulfohalobium</taxon>
    </lineage>
</organism>
<dbReference type="STRING" id="485915.Dret_1507"/>
<feature type="transmembrane region" description="Helical" evidence="1">
    <location>
        <begin position="182"/>
        <end position="202"/>
    </location>
</feature>
<sequence length="232" mass="24406">MLPIGSLVNAGAIVLGSLIGCALHSRFPERFRSIVFQGLGLGVLLLGFQMAFKVQDIIVVLFSILLGGILGELLRLDRLFDRLGNSVKKRLGSANPKFTDGLVTASLIFCIGALAIVGSIEEGIRNNPTILYTKAILDGFASIALASSFGSGVLFSALPVLIYQGTITIGAGSLENVLSTTLIDQLSATGGLLIVGIGLIILEIKEIRIANLLPALVMVGPLQWLAQILRAL</sequence>
<dbReference type="InterPro" id="IPR007563">
    <property type="entry name" value="DUF554"/>
</dbReference>
<feature type="transmembrane region" description="Helical" evidence="1">
    <location>
        <begin position="58"/>
        <end position="77"/>
    </location>
</feature>
<proteinExistence type="predicted"/>
<feature type="transmembrane region" description="Helical" evidence="1">
    <location>
        <begin position="98"/>
        <end position="120"/>
    </location>
</feature>
<dbReference type="AlphaFoldDB" id="C8X2Z6"/>
<dbReference type="HOGENOM" id="CLU_091659_0_0_7"/>
<reference evidence="2 3" key="2">
    <citation type="journal article" date="2010" name="Stand. Genomic Sci.">
        <title>Complete genome sequence of Desulfohalobium retbaense type strain (HR(100)).</title>
        <authorList>
            <person name="Spring S."/>
            <person name="Nolan M."/>
            <person name="Lapidus A."/>
            <person name="Glavina Del Rio T."/>
            <person name="Copeland A."/>
            <person name="Tice H."/>
            <person name="Cheng J.F."/>
            <person name="Lucas S."/>
            <person name="Land M."/>
            <person name="Chen F."/>
            <person name="Bruce D."/>
            <person name="Goodwin L."/>
            <person name="Pitluck S."/>
            <person name="Ivanova N."/>
            <person name="Mavromatis K."/>
            <person name="Mikhailova N."/>
            <person name="Pati A."/>
            <person name="Chen A."/>
            <person name="Palaniappan K."/>
            <person name="Hauser L."/>
            <person name="Chang Y.J."/>
            <person name="Jeffries C.D."/>
            <person name="Munk C."/>
            <person name="Kiss H."/>
            <person name="Chain P."/>
            <person name="Han C."/>
            <person name="Brettin T."/>
            <person name="Detter J.C."/>
            <person name="Schuler E."/>
            <person name="Goker M."/>
            <person name="Rohde M."/>
            <person name="Bristow J."/>
            <person name="Eisen J.A."/>
            <person name="Markowitz V."/>
            <person name="Hugenholtz P."/>
            <person name="Kyrpides N.C."/>
            <person name="Klenk H.P."/>
        </authorList>
    </citation>
    <scope>NUCLEOTIDE SEQUENCE [LARGE SCALE GENOMIC DNA]</scope>
    <source>
        <strain evidence="2 3">DSM 5692</strain>
    </source>
</reference>
<evidence type="ECO:0008006" key="4">
    <source>
        <dbReference type="Google" id="ProtNLM"/>
    </source>
</evidence>
<dbReference type="PANTHER" id="PTHR36111:SF2">
    <property type="entry name" value="INNER MEMBRANE PROTEIN"/>
    <property type="match status" value="1"/>
</dbReference>
<dbReference type="KEGG" id="drt:Dret_1507"/>
<evidence type="ECO:0000313" key="2">
    <source>
        <dbReference type="EMBL" id="ACV68793.1"/>
    </source>
</evidence>
<evidence type="ECO:0000313" key="3">
    <source>
        <dbReference type="Proteomes" id="UP000001052"/>
    </source>
</evidence>
<keyword evidence="1" id="KW-1133">Transmembrane helix</keyword>
<feature type="transmembrane region" description="Helical" evidence="1">
    <location>
        <begin position="208"/>
        <end position="226"/>
    </location>
</feature>
<feature type="transmembrane region" description="Helical" evidence="1">
    <location>
        <begin position="140"/>
        <end position="162"/>
    </location>
</feature>
<keyword evidence="3" id="KW-1185">Reference proteome</keyword>
<gene>
    <name evidence="2" type="ordered locus">Dret_1507</name>
</gene>
<dbReference type="RefSeq" id="WP_015751938.1">
    <property type="nucleotide sequence ID" value="NC_013223.1"/>
</dbReference>
<reference evidence="3" key="1">
    <citation type="submission" date="2009-09" db="EMBL/GenBank/DDBJ databases">
        <title>The complete chromosome of Desulfohalobium retbaense DSM 5692.</title>
        <authorList>
            <consortium name="US DOE Joint Genome Institute (JGI-PGF)"/>
            <person name="Lucas S."/>
            <person name="Copeland A."/>
            <person name="Lapidus A."/>
            <person name="Glavina del Rio T."/>
            <person name="Dalin E."/>
            <person name="Tice H."/>
            <person name="Bruce D."/>
            <person name="Goodwin L."/>
            <person name="Pitluck S."/>
            <person name="Kyrpides N."/>
            <person name="Mavromatis K."/>
            <person name="Ivanova N."/>
            <person name="Mikhailova N."/>
            <person name="Munk A.C."/>
            <person name="Brettin T."/>
            <person name="Detter J.C."/>
            <person name="Han C."/>
            <person name="Tapia R."/>
            <person name="Larimer F."/>
            <person name="Land M."/>
            <person name="Hauser L."/>
            <person name="Markowitz V."/>
            <person name="Cheng J.-F."/>
            <person name="Hugenholtz P."/>
            <person name="Woyke T."/>
            <person name="Wu D."/>
            <person name="Spring S."/>
            <person name="Klenk H.-P."/>
            <person name="Eisen J.A."/>
        </authorList>
    </citation>
    <scope>NUCLEOTIDE SEQUENCE [LARGE SCALE GENOMIC DNA]</scope>
    <source>
        <strain evidence="3">DSM 5692</strain>
    </source>
</reference>
<dbReference type="Proteomes" id="UP000001052">
    <property type="component" value="Chromosome"/>
</dbReference>
<protein>
    <recommendedName>
        <fullName evidence="4">DUF554 domain-containing protein</fullName>
    </recommendedName>
</protein>